<reference evidence="4" key="1">
    <citation type="submission" date="2021-01" db="EMBL/GenBank/DDBJ databases">
        <title>Whole genome shotgun sequence of Dactylosporangium siamense NBRC 106093.</title>
        <authorList>
            <person name="Komaki H."/>
            <person name="Tamura T."/>
        </authorList>
    </citation>
    <scope>NUCLEOTIDE SEQUENCE</scope>
    <source>
        <strain evidence="4">NBRC 106093</strain>
    </source>
</reference>
<comment type="caution">
    <text evidence="4">The sequence shown here is derived from an EMBL/GenBank/DDBJ whole genome shotgun (WGS) entry which is preliminary data.</text>
</comment>
<keyword evidence="5" id="KW-1185">Reference proteome</keyword>
<evidence type="ECO:0000256" key="2">
    <source>
        <dbReference type="SAM" id="SignalP"/>
    </source>
</evidence>
<feature type="region of interest" description="Disordered" evidence="1">
    <location>
        <begin position="33"/>
        <end position="59"/>
    </location>
</feature>
<dbReference type="InterPro" id="IPR013087">
    <property type="entry name" value="Znf_C2H2_type"/>
</dbReference>
<proteinExistence type="predicted"/>
<keyword evidence="2" id="KW-0732">Signal</keyword>
<feature type="chain" id="PRO_5037632278" description="C2H2-type domain-containing protein" evidence="2">
    <location>
        <begin position="30"/>
        <end position="93"/>
    </location>
</feature>
<feature type="region of interest" description="Disordered" evidence="1">
    <location>
        <begin position="74"/>
        <end position="93"/>
    </location>
</feature>
<organism evidence="4 5">
    <name type="scientific">Dactylosporangium siamense</name>
    <dbReference type="NCBI Taxonomy" id="685454"/>
    <lineage>
        <taxon>Bacteria</taxon>
        <taxon>Bacillati</taxon>
        <taxon>Actinomycetota</taxon>
        <taxon>Actinomycetes</taxon>
        <taxon>Micromonosporales</taxon>
        <taxon>Micromonosporaceae</taxon>
        <taxon>Dactylosporangium</taxon>
    </lineage>
</organism>
<evidence type="ECO:0000313" key="5">
    <source>
        <dbReference type="Proteomes" id="UP000660611"/>
    </source>
</evidence>
<dbReference type="EMBL" id="BONQ01000018">
    <property type="protein sequence ID" value="GIG42980.1"/>
    <property type="molecule type" value="Genomic_DNA"/>
</dbReference>
<name>A0A919PI48_9ACTN</name>
<feature type="signal peptide" evidence="2">
    <location>
        <begin position="1"/>
        <end position="29"/>
    </location>
</feature>
<gene>
    <name evidence="4" type="ORF">Dsi01nite_010210</name>
</gene>
<feature type="compositionally biased region" description="Polar residues" evidence="1">
    <location>
        <begin position="74"/>
        <end position="83"/>
    </location>
</feature>
<feature type="domain" description="C2H2-type" evidence="3">
    <location>
        <begin position="7"/>
        <end position="28"/>
    </location>
</feature>
<dbReference type="PROSITE" id="PS00028">
    <property type="entry name" value="ZINC_FINGER_C2H2_1"/>
    <property type="match status" value="1"/>
</dbReference>
<sequence length="93" mass="10150">MQIDFRCVTCAAMVPLIALTMVHVGESHAAEHPAALQAGPVHPEAPHHHHVPERPWTPSYRTMDRAIVTTSNETVLSASSWGSWRNPPAGQPL</sequence>
<evidence type="ECO:0000256" key="1">
    <source>
        <dbReference type="SAM" id="MobiDB-lite"/>
    </source>
</evidence>
<protein>
    <recommendedName>
        <fullName evidence="3">C2H2-type domain-containing protein</fullName>
    </recommendedName>
</protein>
<evidence type="ECO:0000313" key="4">
    <source>
        <dbReference type="EMBL" id="GIG42980.1"/>
    </source>
</evidence>
<dbReference type="AlphaFoldDB" id="A0A919PI48"/>
<dbReference type="RefSeq" id="WP_203844861.1">
    <property type="nucleotide sequence ID" value="NZ_BAAAVW010000002.1"/>
</dbReference>
<accession>A0A919PI48</accession>
<dbReference type="Proteomes" id="UP000660611">
    <property type="component" value="Unassembled WGS sequence"/>
</dbReference>
<evidence type="ECO:0000259" key="3">
    <source>
        <dbReference type="PROSITE" id="PS00028"/>
    </source>
</evidence>